<feature type="transmembrane region" description="Helical" evidence="1">
    <location>
        <begin position="94"/>
        <end position="114"/>
    </location>
</feature>
<protein>
    <submittedName>
        <fullName evidence="2">Uncharacterized protein</fullName>
    </submittedName>
</protein>
<gene>
    <name evidence="2" type="ORF">HA333_10755</name>
</gene>
<feature type="transmembrane region" description="Helical" evidence="1">
    <location>
        <begin position="51"/>
        <end position="74"/>
    </location>
</feature>
<dbReference type="Proteomes" id="UP000651120">
    <property type="component" value="Unassembled WGS sequence"/>
</dbReference>
<reference evidence="2" key="1">
    <citation type="journal article" date="2020" name="bioRxiv">
        <title>A rank-normalized archaeal taxonomy based on genome phylogeny resolves widespread incomplete and uneven classifications.</title>
        <authorList>
            <person name="Rinke C."/>
            <person name="Chuvochina M."/>
            <person name="Mussig A.J."/>
            <person name="Chaumeil P.-A."/>
            <person name="Waite D.W."/>
            <person name="Whitman W.B."/>
            <person name="Parks D.H."/>
            <person name="Hugenholtz P."/>
        </authorList>
    </citation>
    <scope>NUCLEOTIDE SEQUENCE</scope>
    <source>
        <strain evidence="2">UBA8839</strain>
    </source>
</reference>
<comment type="caution">
    <text evidence="2">The sequence shown here is derived from an EMBL/GenBank/DDBJ whole genome shotgun (WGS) entry which is preliminary data.</text>
</comment>
<feature type="transmembrane region" description="Helical" evidence="1">
    <location>
        <begin position="14"/>
        <end position="39"/>
    </location>
</feature>
<evidence type="ECO:0000313" key="2">
    <source>
        <dbReference type="EMBL" id="HII47886.1"/>
    </source>
</evidence>
<dbReference type="EMBL" id="DUJP01000035">
    <property type="protein sequence ID" value="HII47886.1"/>
    <property type="molecule type" value="Genomic_DNA"/>
</dbReference>
<keyword evidence="1" id="KW-1133">Transmembrane helix</keyword>
<keyword evidence="1" id="KW-0812">Transmembrane</keyword>
<dbReference type="RefSeq" id="WP_011007748.1">
    <property type="nucleotide sequence ID" value="NZ_DAIOPL010000026.1"/>
</dbReference>
<evidence type="ECO:0000313" key="3">
    <source>
        <dbReference type="Proteomes" id="UP000651120"/>
    </source>
</evidence>
<keyword evidence="1" id="KW-0472">Membrane</keyword>
<evidence type="ECO:0000256" key="1">
    <source>
        <dbReference type="SAM" id="Phobius"/>
    </source>
</evidence>
<accession>A0A832SSP3</accession>
<organism evidence="2 3">
    <name type="scientific">Pyrobaculum aerophilum</name>
    <dbReference type="NCBI Taxonomy" id="13773"/>
    <lineage>
        <taxon>Archaea</taxon>
        <taxon>Thermoproteota</taxon>
        <taxon>Thermoprotei</taxon>
        <taxon>Thermoproteales</taxon>
        <taxon>Thermoproteaceae</taxon>
        <taxon>Pyrobaculum</taxon>
    </lineage>
</organism>
<feature type="transmembrane region" description="Helical" evidence="1">
    <location>
        <begin position="149"/>
        <end position="170"/>
    </location>
</feature>
<dbReference type="OMA" id="FIIEMLA"/>
<dbReference type="AlphaFoldDB" id="A0A832SSP3"/>
<name>A0A832SSP3_9CREN</name>
<proteinExistence type="predicted"/>
<dbReference type="GeneID" id="1465514"/>
<feature type="transmembrane region" description="Helical" evidence="1">
    <location>
        <begin position="182"/>
        <end position="211"/>
    </location>
</feature>
<sequence>MNFQEANNVLYKGYLYMLITMIAGMIAYFVLLFALLSSLLMPFPGRPSVNIFTVMAAVIGGGLALMVAALVIFFKFHFKGYMALHRLGIKWAWWMAWGPIIYAILAVAYLGAAVVFPNALLAMIATGIPSWAGMAGAMAVALPLVILQYLLLAFGIVLFVFKILFLNYMNKYTGLPLFRTSWIMYLVTVIILLIPYLNILAGVLGLIAYVIEMLSYKDASSWTPKAAPGQ</sequence>
<feature type="transmembrane region" description="Helical" evidence="1">
    <location>
        <begin position="120"/>
        <end position="142"/>
    </location>
</feature>